<dbReference type="PROSITE" id="PS51257">
    <property type="entry name" value="PROKAR_LIPOPROTEIN"/>
    <property type="match status" value="1"/>
</dbReference>
<evidence type="ECO:0000313" key="6">
    <source>
        <dbReference type="Proteomes" id="UP000198838"/>
    </source>
</evidence>
<evidence type="ECO:0000313" key="5">
    <source>
        <dbReference type="EMBL" id="SFA70180.1"/>
    </source>
</evidence>
<name>A0A1I0V271_9FIRM</name>
<protein>
    <recommendedName>
        <fullName evidence="4">DUF4352 domain-containing protein</fullName>
    </recommendedName>
</protein>
<accession>A0A1I0V271</accession>
<evidence type="ECO:0000256" key="3">
    <source>
        <dbReference type="SAM" id="SignalP"/>
    </source>
</evidence>
<feature type="signal peptide" evidence="3">
    <location>
        <begin position="1"/>
        <end position="20"/>
    </location>
</feature>
<dbReference type="RefSeq" id="WP_092869827.1">
    <property type="nucleotide sequence ID" value="NZ_FOJY01000001.1"/>
</dbReference>
<evidence type="ECO:0000259" key="4">
    <source>
        <dbReference type="Pfam" id="PF11611"/>
    </source>
</evidence>
<dbReference type="Proteomes" id="UP000198838">
    <property type="component" value="Unassembled WGS sequence"/>
</dbReference>
<organism evidence="5 6">
    <name type="scientific">Acetitomaculum ruminis DSM 5522</name>
    <dbReference type="NCBI Taxonomy" id="1120918"/>
    <lineage>
        <taxon>Bacteria</taxon>
        <taxon>Bacillati</taxon>
        <taxon>Bacillota</taxon>
        <taxon>Clostridia</taxon>
        <taxon>Lachnospirales</taxon>
        <taxon>Lachnospiraceae</taxon>
        <taxon>Acetitomaculum</taxon>
    </lineage>
</organism>
<sequence length="254" mass="27713">MKKICLAICLLVIVSLTGCGPFGELTELTEDEEQAIVTYCSDTVLKHTRSNKAVIYGRDTIAAYVAKKNALEESKKLREEKLNNKKEEDVSPDESSEKDSGSKGDNTKDNTDKDKEEKTNKLEEILGLSNIEIKYNEYEVADSYTSEVFTLNPSEGTLLVILKFTLANNTADDIAVNLASKQASYNLTVNGNITKDALLSILPNDLITFNTTISANATSAGELVFEIPEDTAKAIKDISLSVSVNGKSSKVKLD</sequence>
<evidence type="ECO:0000256" key="1">
    <source>
        <dbReference type="ARBA" id="ARBA00022729"/>
    </source>
</evidence>
<dbReference type="InterPro" id="IPR029051">
    <property type="entry name" value="DUF4352"/>
</dbReference>
<feature type="region of interest" description="Disordered" evidence="2">
    <location>
        <begin position="78"/>
        <end position="118"/>
    </location>
</feature>
<keyword evidence="6" id="KW-1185">Reference proteome</keyword>
<dbReference type="Gene3D" id="2.60.40.1240">
    <property type="match status" value="1"/>
</dbReference>
<dbReference type="STRING" id="1120918.SAMN05216249_101107"/>
<feature type="chain" id="PRO_5038421132" description="DUF4352 domain-containing protein" evidence="3">
    <location>
        <begin position="21"/>
        <end position="254"/>
    </location>
</feature>
<evidence type="ECO:0000256" key="2">
    <source>
        <dbReference type="SAM" id="MobiDB-lite"/>
    </source>
</evidence>
<dbReference type="EMBL" id="FOJY01000001">
    <property type="protein sequence ID" value="SFA70180.1"/>
    <property type="molecule type" value="Genomic_DNA"/>
</dbReference>
<gene>
    <name evidence="5" type="ORF">SAMN05216249_101107</name>
</gene>
<feature type="domain" description="DUF4352" evidence="4">
    <location>
        <begin position="122"/>
        <end position="233"/>
    </location>
</feature>
<keyword evidence="1 3" id="KW-0732">Signal</keyword>
<proteinExistence type="predicted"/>
<dbReference type="Pfam" id="PF11611">
    <property type="entry name" value="DUF4352"/>
    <property type="match status" value="1"/>
</dbReference>
<dbReference type="InterPro" id="IPR029050">
    <property type="entry name" value="Immunoprotect_excell_Ig-like"/>
</dbReference>
<dbReference type="AlphaFoldDB" id="A0A1I0V271"/>
<reference evidence="5 6" key="1">
    <citation type="submission" date="2016-10" db="EMBL/GenBank/DDBJ databases">
        <authorList>
            <person name="de Groot N.N."/>
        </authorList>
    </citation>
    <scope>NUCLEOTIDE SEQUENCE [LARGE SCALE GENOMIC DNA]</scope>
    <source>
        <strain evidence="5 6">DSM 5522</strain>
    </source>
</reference>